<feature type="transmembrane region" description="Helical" evidence="1">
    <location>
        <begin position="56"/>
        <end position="81"/>
    </location>
</feature>
<evidence type="ECO:0000256" key="1">
    <source>
        <dbReference type="SAM" id="Phobius"/>
    </source>
</evidence>
<dbReference type="Proteomes" id="UP000823388">
    <property type="component" value="Chromosome 8K"/>
</dbReference>
<protein>
    <submittedName>
        <fullName evidence="2">Uncharacterized protein</fullName>
    </submittedName>
</protein>
<comment type="caution">
    <text evidence="2">The sequence shown here is derived from an EMBL/GenBank/DDBJ whole genome shotgun (WGS) entry which is preliminary data.</text>
</comment>
<dbReference type="AlphaFoldDB" id="A0A8T0PLJ0"/>
<keyword evidence="1" id="KW-0812">Transmembrane</keyword>
<evidence type="ECO:0000313" key="2">
    <source>
        <dbReference type="EMBL" id="KAG2562843.1"/>
    </source>
</evidence>
<reference evidence="2" key="1">
    <citation type="submission" date="2020-05" db="EMBL/GenBank/DDBJ databases">
        <title>WGS assembly of Panicum virgatum.</title>
        <authorList>
            <person name="Lovell J.T."/>
            <person name="Jenkins J."/>
            <person name="Shu S."/>
            <person name="Juenger T.E."/>
            <person name="Schmutz J."/>
        </authorList>
    </citation>
    <scope>NUCLEOTIDE SEQUENCE</scope>
    <source>
        <strain evidence="2">AP13</strain>
    </source>
</reference>
<dbReference type="EMBL" id="CM029051">
    <property type="protein sequence ID" value="KAG2562843.1"/>
    <property type="molecule type" value="Genomic_DNA"/>
</dbReference>
<organism evidence="2 3">
    <name type="scientific">Panicum virgatum</name>
    <name type="common">Blackwell switchgrass</name>
    <dbReference type="NCBI Taxonomy" id="38727"/>
    <lineage>
        <taxon>Eukaryota</taxon>
        <taxon>Viridiplantae</taxon>
        <taxon>Streptophyta</taxon>
        <taxon>Embryophyta</taxon>
        <taxon>Tracheophyta</taxon>
        <taxon>Spermatophyta</taxon>
        <taxon>Magnoliopsida</taxon>
        <taxon>Liliopsida</taxon>
        <taxon>Poales</taxon>
        <taxon>Poaceae</taxon>
        <taxon>PACMAD clade</taxon>
        <taxon>Panicoideae</taxon>
        <taxon>Panicodae</taxon>
        <taxon>Paniceae</taxon>
        <taxon>Panicinae</taxon>
        <taxon>Panicum</taxon>
        <taxon>Panicum sect. Hiantes</taxon>
    </lineage>
</organism>
<keyword evidence="1" id="KW-0472">Membrane</keyword>
<sequence>MREPSSTALEGRIHSHSHLLSIKNSASLPKLALLLCMPMALSMAERRALTSGREVTCGECLCLCVTLLTFLVLLFGSLILFGTPNPDISFDVWVENGTLHAMDMDYSNSTLTYSLSAVFGFRNEDYHRDSDTVEKLAAAPLYGGQQLGPESSLTTFQLRFLETAMVPFDVRAQQAAGAVVARTYADDAARGYYTIQVKLSLGFGGLAWCDSTCTLYFFAPLPSPRGAPNIFDGDDCSTKCKTSVFHDTEQVGNATVASLSSEAASE</sequence>
<name>A0A8T0PLJ0_PANVG</name>
<accession>A0A8T0PLJ0</accession>
<gene>
    <name evidence="2" type="ORF">PVAP13_8KG279429</name>
</gene>
<proteinExistence type="predicted"/>
<keyword evidence="1" id="KW-1133">Transmembrane helix</keyword>
<evidence type="ECO:0000313" key="3">
    <source>
        <dbReference type="Proteomes" id="UP000823388"/>
    </source>
</evidence>
<keyword evidence="3" id="KW-1185">Reference proteome</keyword>